<name>A0ABN8SMM7_9CNID</name>
<keyword evidence="8" id="KW-0675">Receptor</keyword>
<evidence type="ECO:0000313" key="10">
    <source>
        <dbReference type="EMBL" id="CAH3192324.1"/>
    </source>
</evidence>
<keyword evidence="7" id="KW-0472">Membrane</keyword>
<keyword evidence="3" id="KW-0732">Signal</keyword>
<keyword evidence="5" id="KW-0067">ATP-binding</keyword>
<proteinExistence type="predicted"/>
<evidence type="ECO:0000256" key="7">
    <source>
        <dbReference type="ARBA" id="ARBA00023136"/>
    </source>
</evidence>
<comment type="subcellular location">
    <subcellularLocation>
        <location evidence="1">Membrane</location>
    </subcellularLocation>
</comment>
<dbReference type="PANTHER" id="PTHR24416">
    <property type="entry name" value="TYROSINE-PROTEIN KINASE RECEPTOR"/>
    <property type="match status" value="1"/>
</dbReference>
<evidence type="ECO:0000256" key="2">
    <source>
        <dbReference type="ARBA" id="ARBA00022692"/>
    </source>
</evidence>
<evidence type="ECO:0000256" key="5">
    <source>
        <dbReference type="ARBA" id="ARBA00022840"/>
    </source>
</evidence>
<dbReference type="PANTHER" id="PTHR24416:SF550">
    <property type="entry name" value="FIBROBLAST GROWTH FACTOR RECEPTOR HOMOLOG 1-RELATED"/>
    <property type="match status" value="1"/>
</dbReference>
<evidence type="ECO:0000256" key="1">
    <source>
        <dbReference type="ARBA" id="ARBA00004370"/>
    </source>
</evidence>
<evidence type="ECO:0000313" key="11">
    <source>
        <dbReference type="Proteomes" id="UP001159427"/>
    </source>
</evidence>
<evidence type="ECO:0000259" key="9">
    <source>
        <dbReference type="Pfam" id="PF07714"/>
    </source>
</evidence>
<accession>A0ABN8SMM7</accession>
<keyword evidence="4" id="KW-0547">Nucleotide-binding</keyword>
<feature type="domain" description="Serine-threonine/tyrosine-protein kinase catalytic" evidence="9">
    <location>
        <begin position="42"/>
        <end position="100"/>
    </location>
</feature>
<evidence type="ECO:0000256" key="3">
    <source>
        <dbReference type="ARBA" id="ARBA00022729"/>
    </source>
</evidence>
<reference evidence="10 11" key="1">
    <citation type="submission" date="2022-05" db="EMBL/GenBank/DDBJ databases">
        <authorList>
            <consortium name="Genoscope - CEA"/>
            <person name="William W."/>
        </authorList>
    </citation>
    <scope>NUCLEOTIDE SEQUENCE [LARGE SCALE GENOMIC DNA]</scope>
</reference>
<organism evidence="10 11">
    <name type="scientific">Porites evermanni</name>
    <dbReference type="NCBI Taxonomy" id="104178"/>
    <lineage>
        <taxon>Eukaryota</taxon>
        <taxon>Metazoa</taxon>
        <taxon>Cnidaria</taxon>
        <taxon>Anthozoa</taxon>
        <taxon>Hexacorallia</taxon>
        <taxon>Scleractinia</taxon>
        <taxon>Fungiina</taxon>
        <taxon>Poritidae</taxon>
        <taxon>Porites</taxon>
    </lineage>
</organism>
<dbReference type="InterPro" id="IPR011009">
    <property type="entry name" value="Kinase-like_dom_sf"/>
</dbReference>
<dbReference type="SUPFAM" id="SSF56112">
    <property type="entry name" value="Protein kinase-like (PK-like)"/>
    <property type="match status" value="1"/>
</dbReference>
<keyword evidence="11" id="KW-1185">Reference proteome</keyword>
<protein>
    <recommendedName>
        <fullName evidence="9">Serine-threonine/tyrosine-protein kinase catalytic domain-containing protein</fullName>
    </recommendedName>
</protein>
<sequence>MANSRPARLQEKSQKYLRAHFGSSSPPVYKECKLNACVALFAGGTPYPTIANQRLFQVLSSGYRLEKPPMCTEETYELMRLCWHEKPAERPSFTFIHEQLEQMMLRHCSYLDLSNANQYCHAQCCDTDSGVENTAF</sequence>
<dbReference type="InterPro" id="IPR001245">
    <property type="entry name" value="Ser-Thr/Tyr_kinase_cat_dom"/>
</dbReference>
<evidence type="ECO:0000256" key="8">
    <source>
        <dbReference type="ARBA" id="ARBA00023170"/>
    </source>
</evidence>
<dbReference type="EMBL" id="CALNXI010003145">
    <property type="protein sequence ID" value="CAH3192324.1"/>
    <property type="molecule type" value="Genomic_DNA"/>
</dbReference>
<gene>
    <name evidence="10" type="ORF">PEVE_00023689</name>
</gene>
<dbReference type="InterPro" id="IPR050122">
    <property type="entry name" value="RTK"/>
</dbReference>
<dbReference type="Gene3D" id="1.10.510.10">
    <property type="entry name" value="Transferase(Phosphotransferase) domain 1"/>
    <property type="match status" value="1"/>
</dbReference>
<keyword evidence="6" id="KW-1133">Transmembrane helix</keyword>
<evidence type="ECO:0000256" key="4">
    <source>
        <dbReference type="ARBA" id="ARBA00022741"/>
    </source>
</evidence>
<dbReference type="Proteomes" id="UP001159427">
    <property type="component" value="Unassembled WGS sequence"/>
</dbReference>
<comment type="caution">
    <text evidence="10">The sequence shown here is derived from an EMBL/GenBank/DDBJ whole genome shotgun (WGS) entry which is preliminary data.</text>
</comment>
<dbReference type="Pfam" id="PF07714">
    <property type="entry name" value="PK_Tyr_Ser-Thr"/>
    <property type="match status" value="1"/>
</dbReference>
<keyword evidence="2" id="KW-0812">Transmembrane</keyword>
<evidence type="ECO:0000256" key="6">
    <source>
        <dbReference type="ARBA" id="ARBA00022989"/>
    </source>
</evidence>